<dbReference type="EMBL" id="NOVD01000057">
    <property type="protein sequence ID" value="PCK23138.1"/>
    <property type="molecule type" value="Genomic_DNA"/>
</dbReference>
<sequence length="62" mass="6556">MEHVGNEIAESGTDDVGLRALPIGAFIAEADGTAWMQTSYDFQIPGRCAQALSFCGTVEPPI</sequence>
<evidence type="ECO:0000313" key="1">
    <source>
        <dbReference type="EMBL" id="PCK23138.1"/>
    </source>
</evidence>
<name>A0A2A5J0M3_RHOSG</name>
<dbReference type="AlphaFoldDB" id="A0A2A5J0M3"/>
<reference evidence="1 2" key="1">
    <citation type="submission" date="2017-07" db="EMBL/GenBank/DDBJ databases">
        <title>Draft sequence of Rhodococcus enclensis 23b-28.</title>
        <authorList>
            <person name="Besaury L."/>
            <person name="Sancelme M."/>
            <person name="Amato P."/>
            <person name="Lallement A."/>
            <person name="Delort A.-M."/>
        </authorList>
    </citation>
    <scope>NUCLEOTIDE SEQUENCE [LARGE SCALE GENOMIC DNA]</scope>
    <source>
        <strain evidence="1 2">23b-28</strain>
    </source>
</reference>
<accession>A0A2A5J0M3</accession>
<comment type="caution">
    <text evidence="1">The sequence shown here is derived from an EMBL/GenBank/DDBJ whole genome shotgun (WGS) entry which is preliminary data.</text>
</comment>
<protein>
    <submittedName>
        <fullName evidence="1">Uncharacterized protein</fullName>
    </submittedName>
</protein>
<proteinExistence type="predicted"/>
<dbReference type="Proteomes" id="UP000230886">
    <property type="component" value="Unassembled WGS sequence"/>
</dbReference>
<gene>
    <name evidence="1" type="ORF">CHR55_31005</name>
</gene>
<evidence type="ECO:0000313" key="2">
    <source>
        <dbReference type="Proteomes" id="UP000230886"/>
    </source>
</evidence>
<organism evidence="1 2">
    <name type="scientific">Rhodococcus qingshengii</name>
    <dbReference type="NCBI Taxonomy" id="334542"/>
    <lineage>
        <taxon>Bacteria</taxon>
        <taxon>Bacillati</taxon>
        <taxon>Actinomycetota</taxon>
        <taxon>Actinomycetes</taxon>
        <taxon>Mycobacteriales</taxon>
        <taxon>Nocardiaceae</taxon>
        <taxon>Rhodococcus</taxon>
        <taxon>Rhodococcus erythropolis group</taxon>
    </lineage>
</organism>
<dbReference type="RefSeq" id="WP_099698828.1">
    <property type="nucleotide sequence ID" value="NZ_CP054207.1"/>
</dbReference>